<evidence type="ECO:0000313" key="1">
    <source>
        <dbReference type="EMBL" id="JAH31678.1"/>
    </source>
</evidence>
<protein>
    <submittedName>
        <fullName evidence="1">Uncharacterized protein</fullName>
    </submittedName>
</protein>
<dbReference type="EMBL" id="GBXM01076899">
    <property type="protein sequence ID" value="JAH31678.1"/>
    <property type="molecule type" value="Transcribed_RNA"/>
</dbReference>
<sequence length="26" mass="3065">MQIFFCVFNCSPLEVALLQFVWDEAN</sequence>
<dbReference type="AlphaFoldDB" id="A0A0E9RTQ3"/>
<organism evidence="1">
    <name type="scientific">Anguilla anguilla</name>
    <name type="common">European freshwater eel</name>
    <name type="synonym">Muraena anguilla</name>
    <dbReference type="NCBI Taxonomy" id="7936"/>
    <lineage>
        <taxon>Eukaryota</taxon>
        <taxon>Metazoa</taxon>
        <taxon>Chordata</taxon>
        <taxon>Craniata</taxon>
        <taxon>Vertebrata</taxon>
        <taxon>Euteleostomi</taxon>
        <taxon>Actinopterygii</taxon>
        <taxon>Neopterygii</taxon>
        <taxon>Teleostei</taxon>
        <taxon>Anguilliformes</taxon>
        <taxon>Anguillidae</taxon>
        <taxon>Anguilla</taxon>
    </lineage>
</organism>
<proteinExistence type="predicted"/>
<reference evidence="1" key="1">
    <citation type="submission" date="2014-11" db="EMBL/GenBank/DDBJ databases">
        <authorList>
            <person name="Amaro Gonzalez C."/>
        </authorList>
    </citation>
    <scope>NUCLEOTIDE SEQUENCE</scope>
</reference>
<reference evidence="1" key="2">
    <citation type="journal article" date="2015" name="Fish Shellfish Immunol.">
        <title>Early steps in the European eel (Anguilla anguilla)-Vibrio vulnificus interaction in the gills: Role of the RtxA13 toxin.</title>
        <authorList>
            <person name="Callol A."/>
            <person name="Pajuelo D."/>
            <person name="Ebbesson L."/>
            <person name="Teles M."/>
            <person name="MacKenzie S."/>
            <person name="Amaro C."/>
        </authorList>
    </citation>
    <scope>NUCLEOTIDE SEQUENCE</scope>
</reference>
<name>A0A0E9RTQ3_ANGAN</name>
<accession>A0A0E9RTQ3</accession>